<dbReference type="InterPro" id="IPR002252">
    <property type="entry name" value="Glyco_hydro_36"/>
</dbReference>
<dbReference type="Pfam" id="PF01055">
    <property type="entry name" value="Glyco_hydro_31_2nd"/>
    <property type="match status" value="1"/>
</dbReference>
<reference evidence="7" key="1">
    <citation type="submission" date="2023-07" db="EMBL/GenBank/DDBJ databases">
        <title>30 novel species of actinomycetes from the DSMZ collection.</title>
        <authorList>
            <person name="Nouioui I."/>
        </authorList>
    </citation>
    <scope>NUCLEOTIDE SEQUENCE [LARGE SCALE GENOMIC DNA]</scope>
    <source>
        <strain evidence="7">DSM 44399</strain>
    </source>
</reference>
<name>A0ABU2J6D7_9ACTN</name>
<proteinExistence type="inferred from homology"/>
<evidence type="ECO:0000256" key="4">
    <source>
        <dbReference type="RuleBase" id="RU361185"/>
    </source>
</evidence>
<dbReference type="Gene3D" id="3.20.20.70">
    <property type="entry name" value="Aldolase class I"/>
    <property type="match status" value="1"/>
</dbReference>
<gene>
    <name evidence="6" type="ORF">RM423_02530</name>
</gene>
<dbReference type="SUPFAM" id="SSF51445">
    <property type="entry name" value="(Trans)glycosidases"/>
    <property type="match status" value="1"/>
</dbReference>
<evidence type="ECO:0000256" key="2">
    <source>
        <dbReference type="ARBA" id="ARBA00022801"/>
    </source>
</evidence>
<dbReference type="EMBL" id="JAVREH010000002">
    <property type="protein sequence ID" value="MDT0260263.1"/>
    <property type="molecule type" value="Genomic_DNA"/>
</dbReference>
<comment type="similarity">
    <text evidence="1 4">Belongs to the glycosyl hydrolase 31 family.</text>
</comment>
<sequence>MAEQHVVTLKLDPAIARVHEEGWQSWSPATDYPVTGLPHRAPSAVSYRGNYGGTRPQPAPGTFRGEGVLAVDPGNGDPIVVVGTESAAESVPRITAQLRGAELTVTASAAVTVTEHSAEAGLQAALGQFADDFAAQAGVGELRPAPTIWCSWYHYFTGVRQTDIEENLAAIAEHGLPVDVVQLDDGYQSEIGDWLTLSDRFSSLAGMVSQIKDSGRRAGVWIAPFLAGSKSRLFAEHPDWLIRDEGELVEAHHNWGQVTYGLDTTHPGVQAYLAEVFGYLLDAGFDFFKTDFVYAAALDGDRHGGLTPVAAYRLGLDLIRQGIGDSYLLGCGAPLLPSVGKVDAMRISPDTGPRFEPENGDLGKPSGRAAILTSTGRAWQHGRFWVNDPDCLIVRPEVENRQALANYISRVGGLRGSSDRIAALDDWGLRTTHELLSTVPPATPFA</sequence>
<dbReference type="InterPro" id="IPR000322">
    <property type="entry name" value="Glyco_hydro_31_TIM"/>
</dbReference>
<dbReference type="CDD" id="cd14791">
    <property type="entry name" value="GH36"/>
    <property type="match status" value="1"/>
</dbReference>
<dbReference type="RefSeq" id="WP_311421416.1">
    <property type="nucleotide sequence ID" value="NZ_JAVREH010000002.1"/>
</dbReference>
<feature type="domain" description="Glycoside hydrolase family 31 TIM barrel" evidence="5">
    <location>
        <begin position="150"/>
        <end position="293"/>
    </location>
</feature>
<evidence type="ECO:0000259" key="5">
    <source>
        <dbReference type="Pfam" id="PF01055"/>
    </source>
</evidence>
<evidence type="ECO:0000313" key="7">
    <source>
        <dbReference type="Proteomes" id="UP001183176"/>
    </source>
</evidence>
<dbReference type="PANTHER" id="PTHR43053">
    <property type="entry name" value="GLYCOSIDASE FAMILY 31"/>
    <property type="match status" value="1"/>
</dbReference>
<evidence type="ECO:0000256" key="3">
    <source>
        <dbReference type="ARBA" id="ARBA00023295"/>
    </source>
</evidence>
<dbReference type="PANTHER" id="PTHR43053:SF3">
    <property type="entry name" value="ALPHA-GALACTOSIDASE C-RELATED"/>
    <property type="match status" value="1"/>
</dbReference>
<keyword evidence="3 4" id="KW-0326">Glycosidase</keyword>
<dbReference type="Proteomes" id="UP001183176">
    <property type="component" value="Unassembled WGS sequence"/>
</dbReference>
<dbReference type="InterPro" id="IPR013785">
    <property type="entry name" value="Aldolase_TIM"/>
</dbReference>
<dbReference type="InterPro" id="IPR050985">
    <property type="entry name" value="Alpha-glycosidase_related"/>
</dbReference>
<organism evidence="6 7">
    <name type="scientific">Jatrophihabitans lederbergiae</name>
    <dbReference type="NCBI Taxonomy" id="3075547"/>
    <lineage>
        <taxon>Bacteria</taxon>
        <taxon>Bacillati</taxon>
        <taxon>Actinomycetota</taxon>
        <taxon>Actinomycetes</taxon>
        <taxon>Jatrophihabitantales</taxon>
        <taxon>Jatrophihabitantaceae</taxon>
        <taxon>Jatrophihabitans</taxon>
    </lineage>
</organism>
<dbReference type="InterPro" id="IPR017853">
    <property type="entry name" value="GH"/>
</dbReference>
<comment type="caution">
    <text evidence="6">The sequence shown here is derived from an EMBL/GenBank/DDBJ whole genome shotgun (WGS) entry which is preliminary data.</text>
</comment>
<evidence type="ECO:0000256" key="1">
    <source>
        <dbReference type="ARBA" id="ARBA00007806"/>
    </source>
</evidence>
<keyword evidence="7" id="KW-1185">Reference proteome</keyword>
<protein>
    <submittedName>
        <fullName evidence="6">Alpha-galactosidase</fullName>
    </submittedName>
</protein>
<accession>A0ABU2J6D7</accession>
<evidence type="ECO:0000313" key="6">
    <source>
        <dbReference type="EMBL" id="MDT0260263.1"/>
    </source>
</evidence>
<keyword evidence="2 4" id="KW-0378">Hydrolase</keyword>